<evidence type="ECO:0000313" key="1">
    <source>
        <dbReference type="EMBL" id="RCH99199.1"/>
    </source>
</evidence>
<reference evidence="1 2" key="1">
    <citation type="journal article" date="2018" name="G3 (Bethesda)">
        <title>Phylogenetic and Phylogenomic Definition of Rhizopus Species.</title>
        <authorList>
            <person name="Gryganskyi A.P."/>
            <person name="Golan J."/>
            <person name="Dolatabadi S."/>
            <person name="Mondo S."/>
            <person name="Robb S."/>
            <person name="Idnurm A."/>
            <person name="Muszewska A."/>
            <person name="Steczkiewicz K."/>
            <person name="Masonjones S."/>
            <person name="Liao H.L."/>
            <person name="Gajdeczka M.T."/>
            <person name="Anike F."/>
            <person name="Vuek A."/>
            <person name="Anishchenko I.M."/>
            <person name="Voigt K."/>
            <person name="de Hoog G.S."/>
            <person name="Smith M.E."/>
            <person name="Heitman J."/>
            <person name="Vilgalys R."/>
            <person name="Stajich J.E."/>
        </authorList>
    </citation>
    <scope>NUCLEOTIDE SEQUENCE [LARGE SCALE GENOMIC DNA]</scope>
    <source>
        <strain evidence="1 2">CBS 357.93</strain>
    </source>
</reference>
<dbReference type="STRING" id="86630.A0A367KAQ8"/>
<dbReference type="Proteomes" id="UP000252139">
    <property type="component" value="Unassembled WGS sequence"/>
</dbReference>
<keyword evidence="2" id="KW-1185">Reference proteome</keyword>
<protein>
    <submittedName>
        <fullName evidence="1">Uncharacterized protein</fullName>
    </submittedName>
</protein>
<comment type="caution">
    <text evidence="1">The sequence shown here is derived from an EMBL/GenBank/DDBJ whole genome shotgun (WGS) entry which is preliminary data.</text>
</comment>
<dbReference type="OrthoDB" id="6513042at2759"/>
<name>A0A367KAQ8_RHIAZ</name>
<accession>A0A367KAQ8</accession>
<dbReference type="AlphaFoldDB" id="A0A367KAQ8"/>
<sequence>MLSIIYVTNNWKERDEESIMFYALAKKDSNVKINQKGATVVGAKFSNWKYAKKWKNFSNCKMMIIDDGSKMYVHDALLPLGYLSSIRCKLIVAGDINHNQSPFSYGYYRTSSSGSTPLLYGSIQQCLTRKECKCCNRKEGKCCNRKEDNVAIEIDGKKVNNLKNLGPNTLKLRNEI</sequence>
<dbReference type="EMBL" id="PJQL01000140">
    <property type="protein sequence ID" value="RCH99199.1"/>
    <property type="molecule type" value="Genomic_DNA"/>
</dbReference>
<gene>
    <name evidence="1" type="ORF">CU097_015531</name>
</gene>
<organism evidence="1 2">
    <name type="scientific">Rhizopus azygosporus</name>
    <name type="common">Rhizopus microsporus var. azygosporus</name>
    <dbReference type="NCBI Taxonomy" id="86630"/>
    <lineage>
        <taxon>Eukaryota</taxon>
        <taxon>Fungi</taxon>
        <taxon>Fungi incertae sedis</taxon>
        <taxon>Mucoromycota</taxon>
        <taxon>Mucoromycotina</taxon>
        <taxon>Mucoromycetes</taxon>
        <taxon>Mucorales</taxon>
        <taxon>Mucorineae</taxon>
        <taxon>Rhizopodaceae</taxon>
        <taxon>Rhizopus</taxon>
    </lineage>
</organism>
<evidence type="ECO:0000313" key="2">
    <source>
        <dbReference type="Proteomes" id="UP000252139"/>
    </source>
</evidence>
<proteinExistence type="predicted"/>